<protein>
    <submittedName>
        <fullName evidence="2">Uncharacterized protein</fullName>
    </submittedName>
</protein>
<reference evidence="2 3" key="1">
    <citation type="submission" date="2015-01" db="EMBL/GenBank/DDBJ databases">
        <title>Evolution of Trichinella species and genotypes.</title>
        <authorList>
            <person name="Korhonen P.K."/>
            <person name="Edoardo P."/>
            <person name="Giuseppe L.R."/>
            <person name="Gasser R.B."/>
        </authorList>
    </citation>
    <scope>NUCLEOTIDE SEQUENCE [LARGE SCALE GENOMIC DNA]</scope>
    <source>
        <strain evidence="2">ISS141</strain>
    </source>
</reference>
<organism evidence="2 3">
    <name type="scientific">Trichinella pseudospiralis</name>
    <name type="common">Parasitic roundworm</name>
    <dbReference type="NCBI Taxonomy" id="6337"/>
    <lineage>
        <taxon>Eukaryota</taxon>
        <taxon>Metazoa</taxon>
        <taxon>Ecdysozoa</taxon>
        <taxon>Nematoda</taxon>
        <taxon>Enoplea</taxon>
        <taxon>Dorylaimia</taxon>
        <taxon>Trichinellida</taxon>
        <taxon>Trichinellidae</taxon>
        <taxon>Trichinella</taxon>
    </lineage>
</organism>
<evidence type="ECO:0000256" key="1">
    <source>
        <dbReference type="SAM" id="SignalP"/>
    </source>
</evidence>
<feature type="chain" id="PRO_5006872783" evidence="1">
    <location>
        <begin position="17"/>
        <end position="172"/>
    </location>
</feature>
<accession>A0A0V0XX97</accession>
<dbReference type="EMBL" id="JYDU01000113">
    <property type="protein sequence ID" value="KRX92380.1"/>
    <property type="molecule type" value="Genomic_DNA"/>
</dbReference>
<sequence>MTLKLCVYCFLRVYRCFIVCRCMTVEMNNCEVEYEESEKLFDLRLHSEDRRISTTLRPFVFDGWHAPAVRLQLCNPYVHRYAFMGRKGSCRSSARQSESMATVHADLCKCRFVTCLELVAEAPKLEILVKKKWAYYAYMYAFQKGEKSNLEKTSRVHAEFTACMGLLLSFPN</sequence>
<dbReference type="Proteomes" id="UP000054815">
    <property type="component" value="Unassembled WGS sequence"/>
</dbReference>
<feature type="signal peptide" evidence="1">
    <location>
        <begin position="1"/>
        <end position="16"/>
    </location>
</feature>
<gene>
    <name evidence="2" type="ORF">T4E_4854</name>
</gene>
<evidence type="ECO:0000313" key="2">
    <source>
        <dbReference type="EMBL" id="KRX92380.1"/>
    </source>
</evidence>
<proteinExistence type="predicted"/>
<comment type="caution">
    <text evidence="2">The sequence shown here is derived from an EMBL/GenBank/DDBJ whole genome shotgun (WGS) entry which is preliminary data.</text>
</comment>
<keyword evidence="1" id="KW-0732">Signal</keyword>
<name>A0A0V0XX97_TRIPS</name>
<dbReference type="AlphaFoldDB" id="A0A0V0XX97"/>
<evidence type="ECO:0000313" key="3">
    <source>
        <dbReference type="Proteomes" id="UP000054815"/>
    </source>
</evidence>